<dbReference type="GO" id="GO:0071972">
    <property type="term" value="F:peptidoglycan L,D-transpeptidase activity"/>
    <property type="evidence" value="ECO:0007669"/>
    <property type="project" value="TreeGrafter"/>
</dbReference>
<keyword evidence="7 9" id="KW-0573">Peptidoglycan synthesis</keyword>
<gene>
    <name evidence="11" type="ordered locus">Hhal_0114</name>
</gene>
<evidence type="ECO:0000256" key="3">
    <source>
        <dbReference type="ARBA" id="ARBA00022676"/>
    </source>
</evidence>
<dbReference type="GO" id="GO:0071555">
    <property type="term" value="P:cell wall organization"/>
    <property type="evidence" value="ECO:0007669"/>
    <property type="project" value="UniProtKB-UniRule"/>
</dbReference>
<comment type="similarity">
    <text evidence="2">Belongs to the YkuD family.</text>
</comment>
<dbReference type="HOGENOM" id="CLU_046834_1_0_6"/>
<evidence type="ECO:0000313" key="11">
    <source>
        <dbReference type="EMBL" id="ABM60908.1"/>
    </source>
</evidence>
<organism evidence="11 12">
    <name type="scientific">Halorhodospira halophila (strain DSM 244 / SL1)</name>
    <name type="common">Ectothiorhodospira halophila (strain DSM 244 / SL1)</name>
    <dbReference type="NCBI Taxonomy" id="349124"/>
    <lineage>
        <taxon>Bacteria</taxon>
        <taxon>Pseudomonadati</taxon>
        <taxon>Pseudomonadota</taxon>
        <taxon>Gammaproteobacteria</taxon>
        <taxon>Chromatiales</taxon>
        <taxon>Ectothiorhodospiraceae</taxon>
        <taxon>Halorhodospira</taxon>
    </lineage>
</organism>
<dbReference type="Gene3D" id="2.40.440.10">
    <property type="entry name" value="L,D-transpeptidase catalytic domain-like"/>
    <property type="match status" value="1"/>
</dbReference>
<dbReference type="eggNOG" id="COG1376">
    <property type="taxonomic scope" value="Bacteria"/>
</dbReference>
<dbReference type="AlphaFoldDB" id="A1WT96"/>
<dbReference type="KEGG" id="hha:Hhal_0114"/>
<name>A1WT96_HALHL</name>
<evidence type="ECO:0000256" key="4">
    <source>
        <dbReference type="ARBA" id="ARBA00022679"/>
    </source>
</evidence>
<dbReference type="InterPro" id="IPR005490">
    <property type="entry name" value="LD_TPept_cat_dom"/>
</dbReference>
<dbReference type="GO" id="GO:0008360">
    <property type="term" value="P:regulation of cell shape"/>
    <property type="evidence" value="ECO:0007669"/>
    <property type="project" value="UniProtKB-UniRule"/>
</dbReference>
<evidence type="ECO:0000256" key="9">
    <source>
        <dbReference type="PROSITE-ProRule" id="PRU01373"/>
    </source>
</evidence>
<keyword evidence="6 9" id="KW-0133">Cell shape</keyword>
<evidence type="ECO:0000256" key="8">
    <source>
        <dbReference type="ARBA" id="ARBA00023316"/>
    </source>
</evidence>
<dbReference type="GO" id="GO:0016757">
    <property type="term" value="F:glycosyltransferase activity"/>
    <property type="evidence" value="ECO:0007669"/>
    <property type="project" value="UniProtKB-KW"/>
</dbReference>
<evidence type="ECO:0000256" key="7">
    <source>
        <dbReference type="ARBA" id="ARBA00022984"/>
    </source>
</evidence>
<dbReference type="CDD" id="cd16913">
    <property type="entry name" value="YkuD_like"/>
    <property type="match status" value="1"/>
</dbReference>
<feature type="active site" description="Proton donor/acceptor" evidence="9">
    <location>
        <position position="232"/>
    </location>
</feature>
<protein>
    <submittedName>
        <fullName evidence="11">ErfK/YbiS/YcfS/YnhG family protein</fullName>
    </submittedName>
</protein>
<dbReference type="InterPro" id="IPR018392">
    <property type="entry name" value="LysM"/>
</dbReference>
<dbReference type="PROSITE" id="PS52029">
    <property type="entry name" value="LD_TPASE"/>
    <property type="match status" value="1"/>
</dbReference>
<dbReference type="OrthoDB" id="9787225at2"/>
<dbReference type="Proteomes" id="UP000000647">
    <property type="component" value="Chromosome"/>
</dbReference>
<comment type="pathway">
    <text evidence="1 9">Cell wall biogenesis; peptidoglycan biosynthesis.</text>
</comment>
<dbReference type="Pfam" id="PF03734">
    <property type="entry name" value="YkuD"/>
    <property type="match status" value="1"/>
</dbReference>
<feature type="domain" description="L,D-TPase catalytic" evidence="10">
    <location>
        <begin position="137"/>
        <end position="272"/>
    </location>
</feature>
<accession>A1WT96</accession>
<evidence type="ECO:0000256" key="1">
    <source>
        <dbReference type="ARBA" id="ARBA00004752"/>
    </source>
</evidence>
<keyword evidence="5" id="KW-0378">Hydrolase</keyword>
<dbReference type="STRING" id="349124.Hhal_0114"/>
<reference evidence="12" key="1">
    <citation type="submission" date="2006-12" db="EMBL/GenBank/DDBJ databases">
        <title>Complete sequence of Halorhodospira halophila SL1.</title>
        <authorList>
            <consortium name="US DOE Joint Genome Institute"/>
            <person name="Copeland A."/>
            <person name="Lucas S."/>
            <person name="Lapidus A."/>
            <person name="Barry K."/>
            <person name="Detter J.C."/>
            <person name="Glavina del Rio T."/>
            <person name="Hammon N."/>
            <person name="Israni S."/>
            <person name="Dalin E."/>
            <person name="Tice H."/>
            <person name="Pitluck S."/>
            <person name="Saunders E."/>
            <person name="Brettin T."/>
            <person name="Bruce D."/>
            <person name="Han C."/>
            <person name="Tapia R."/>
            <person name="Schmutz J."/>
            <person name="Larimer F."/>
            <person name="Land M."/>
            <person name="Hauser L."/>
            <person name="Kyrpides N."/>
            <person name="Mikhailova N."/>
            <person name="Hoff W."/>
            <person name="Richardson P."/>
        </authorList>
    </citation>
    <scope>NUCLEOTIDE SEQUENCE [LARGE SCALE GENOMIC DNA]</scope>
    <source>
        <strain evidence="12">DSM 244 / SL1</strain>
    </source>
</reference>
<dbReference type="GO" id="GO:0005576">
    <property type="term" value="C:extracellular region"/>
    <property type="evidence" value="ECO:0007669"/>
    <property type="project" value="TreeGrafter"/>
</dbReference>
<dbReference type="InterPro" id="IPR050979">
    <property type="entry name" value="LD-transpeptidase"/>
</dbReference>
<dbReference type="UniPathway" id="UPA00219"/>
<keyword evidence="3" id="KW-0328">Glycosyltransferase</keyword>
<evidence type="ECO:0000313" key="12">
    <source>
        <dbReference type="Proteomes" id="UP000000647"/>
    </source>
</evidence>
<dbReference type="EMBL" id="CP000544">
    <property type="protein sequence ID" value="ABM60908.1"/>
    <property type="molecule type" value="Genomic_DNA"/>
</dbReference>
<evidence type="ECO:0000259" key="10">
    <source>
        <dbReference type="PROSITE" id="PS52029"/>
    </source>
</evidence>
<keyword evidence="8 9" id="KW-0961">Cell wall biogenesis/degradation</keyword>
<sequence length="355" mass="39237">MAGRIAGGVARWRGPTFGAVLLVFGAWLVLAVPAVAEDALPPEQAGDGEEVDEDGFEEQEWDRALHRFELAEGVDVVGEEQTAEAGADDTLLDVAKRYAVGYEQIRMANPGVDTWLPGEGAEIRIPSRYILPDAPREGVVINLAEMRLYHYPEDENVVEVFPVSIGRMDWSTPLGRTEVTGKIQDPAWYPPESIRKQAEQRGETMPREVPPGPDNPLGRHAILLDISGYLLHGTNRPWGIGMRATHGCIRLHPRDIDYLYDQLAVGTSVKIVNQPFQAGWSADGLLYLQAFPFFEEDEPKRAERVELAVESVARALGDAVHRVDGGQVRAAADEQDGRIYRVSRTNAVPRWGAEE</sequence>
<evidence type="ECO:0000256" key="2">
    <source>
        <dbReference type="ARBA" id="ARBA00005992"/>
    </source>
</evidence>
<feature type="active site" description="Nucleophile" evidence="9">
    <location>
        <position position="248"/>
    </location>
</feature>
<reference evidence="11 12" key="2">
    <citation type="journal article" date="2013" name="Stand. Genomic Sci.">
        <title>Complete genome sequence of Halorhodospira halophila SL1.</title>
        <authorList>
            <person name="Challacombe J.F."/>
            <person name="Majid S."/>
            <person name="Deole R."/>
            <person name="Brettin T.S."/>
            <person name="Bruce D."/>
            <person name="Delano S.F."/>
            <person name="Detter J.C."/>
            <person name="Gleasner C.D."/>
            <person name="Han C.S."/>
            <person name="Misra M."/>
            <person name="Reitenga K.G."/>
            <person name="Mikhailova N."/>
            <person name="Woyke T."/>
            <person name="Pitluck S."/>
            <person name="Nolan M."/>
            <person name="Land M.L."/>
            <person name="Saunders E."/>
            <person name="Tapia R."/>
            <person name="Lapidus A."/>
            <person name="Ivanova N."/>
            <person name="Hoff W.D."/>
        </authorList>
    </citation>
    <scope>NUCLEOTIDE SEQUENCE [LARGE SCALE GENOMIC DNA]</scope>
    <source>
        <strain evidence="12">DSM 244 / SL1</strain>
    </source>
</reference>
<dbReference type="PANTHER" id="PTHR30582">
    <property type="entry name" value="L,D-TRANSPEPTIDASE"/>
    <property type="match status" value="1"/>
</dbReference>
<proteinExistence type="inferred from homology"/>
<dbReference type="GO" id="GO:0018104">
    <property type="term" value="P:peptidoglycan-protein cross-linking"/>
    <property type="evidence" value="ECO:0007669"/>
    <property type="project" value="TreeGrafter"/>
</dbReference>
<keyword evidence="4" id="KW-0808">Transferase</keyword>
<dbReference type="SUPFAM" id="SSF141523">
    <property type="entry name" value="L,D-transpeptidase catalytic domain-like"/>
    <property type="match status" value="1"/>
</dbReference>
<dbReference type="PANTHER" id="PTHR30582:SF24">
    <property type="entry name" value="L,D-TRANSPEPTIDASE ERFK_SRFK-RELATED"/>
    <property type="match status" value="1"/>
</dbReference>
<evidence type="ECO:0000256" key="6">
    <source>
        <dbReference type="ARBA" id="ARBA00022960"/>
    </source>
</evidence>
<evidence type="ECO:0000256" key="5">
    <source>
        <dbReference type="ARBA" id="ARBA00022801"/>
    </source>
</evidence>
<dbReference type="CDD" id="cd00118">
    <property type="entry name" value="LysM"/>
    <property type="match status" value="1"/>
</dbReference>
<keyword evidence="12" id="KW-1185">Reference proteome</keyword>
<dbReference type="InterPro" id="IPR038063">
    <property type="entry name" value="Transpep_catalytic_dom"/>
</dbReference>